<dbReference type="EMBL" id="SJPM01000012">
    <property type="protein sequence ID" value="TWT92253.1"/>
    <property type="molecule type" value="Genomic_DNA"/>
</dbReference>
<evidence type="ECO:0000313" key="1">
    <source>
        <dbReference type="EMBL" id="TWT92253.1"/>
    </source>
</evidence>
<sequence>MRNLISNLNVIRDTRISGIVRNGFARISTLVADLHGVIEFAGKCMASMHPGTGWHTEIMPATHAVMPARFPAGPLAAAFGKPLHAIAIADQTCPSYRRLYEQTRQRECSRPSRSNTSIG</sequence>
<proteinExistence type="predicted"/>
<dbReference type="Proteomes" id="UP000316213">
    <property type="component" value="Unassembled WGS sequence"/>
</dbReference>
<dbReference type="OrthoDB" id="275004at2"/>
<protein>
    <submittedName>
        <fullName evidence="1">Uncharacterized protein</fullName>
    </submittedName>
</protein>
<name>A0A5C6A124_9BACT</name>
<dbReference type="AlphaFoldDB" id="A0A5C6A124"/>
<evidence type="ECO:0000313" key="2">
    <source>
        <dbReference type="Proteomes" id="UP000316213"/>
    </source>
</evidence>
<keyword evidence="2" id="KW-1185">Reference proteome</keyword>
<organism evidence="1 2">
    <name type="scientific">Neorhodopirellula pilleata</name>
    <dbReference type="NCBI Taxonomy" id="2714738"/>
    <lineage>
        <taxon>Bacteria</taxon>
        <taxon>Pseudomonadati</taxon>
        <taxon>Planctomycetota</taxon>
        <taxon>Planctomycetia</taxon>
        <taxon>Pirellulales</taxon>
        <taxon>Pirellulaceae</taxon>
        <taxon>Neorhodopirellula</taxon>
    </lineage>
</organism>
<accession>A0A5C6A124</accession>
<dbReference type="RefSeq" id="WP_146580577.1">
    <property type="nucleotide sequence ID" value="NZ_SJPM01000012.1"/>
</dbReference>
<reference evidence="1 2" key="1">
    <citation type="submission" date="2019-02" db="EMBL/GenBank/DDBJ databases">
        <title>Deep-cultivation of Planctomycetes and their phenomic and genomic characterization uncovers novel biology.</title>
        <authorList>
            <person name="Wiegand S."/>
            <person name="Jogler M."/>
            <person name="Boedeker C."/>
            <person name="Pinto D."/>
            <person name="Vollmers J."/>
            <person name="Rivas-Marin E."/>
            <person name="Kohn T."/>
            <person name="Peeters S.H."/>
            <person name="Heuer A."/>
            <person name="Rast P."/>
            <person name="Oberbeckmann S."/>
            <person name="Bunk B."/>
            <person name="Jeske O."/>
            <person name="Meyerdierks A."/>
            <person name="Storesund J.E."/>
            <person name="Kallscheuer N."/>
            <person name="Luecker S."/>
            <person name="Lage O.M."/>
            <person name="Pohl T."/>
            <person name="Merkel B.J."/>
            <person name="Hornburger P."/>
            <person name="Mueller R.-W."/>
            <person name="Bruemmer F."/>
            <person name="Labrenz M."/>
            <person name="Spormann A.M."/>
            <person name="Op Den Camp H."/>
            <person name="Overmann J."/>
            <person name="Amann R."/>
            <person name="Jetten M.S.M."/>
            <person name="Mascher T."/>
            <person name="Medema M.H."/>
            <person name="Devos D.P."/>
            <person name="Kaster A.-K."/>
            <person name="Ovreas L."/>
            <person name="Rohde M."/>
            <person name="Galperin M.Y."/>
            <person name="Jogler C."/>
        </authorList>
    </citation>
    <scope>NUCLEOTIDE SEQUENCE [LARGE SCALE GENOMIC DNA]</scope>
    <source>
        <strain evidence="1 2">Pla100</strain>
    </source>
</reference>
<gene>
    <name evidence="1" type="ORF">Pla100_47900</name>
</gene>
<comment type="caution">
    <text evidence="1">The sequence shown here is derived from an EMBL/GenBank/DDBJ whole genome shotgun (WGS) entry which is preliminary data.</text>
</comment>